<dbReference type="STRING" id="626937.HMPREF3293_00668"/>
<reference evidence="2 3" key="1">
    <citation type="submission" date="2016-02" db="EMBL/GenBank/DDBJ databases">
        <authorList>
            <person name="Wen L."/>
            <person name="He K."/>
            <person name="Yang H."/>
        </authorList>
    </citation>
    <scope>NUCLEOTIDE SEQUENCE [LARGE SCALE GENOMIC DNA]</scope>
    <source>
        <strain evidence="2 3">DSM 22607</strain>
    </source>
</reference>
<keyword evidence="3" id="KW-1185">Reference proteome</keyword>
<dbReference type="OrthoDB" id="367242at2"/>
<name>A0A136Q733_9FIRM</name>
<dbReference type="KEGG" id="cmiu:B1H56_00150"/>
<comment type="caution">
    <text evidence="2">The sequence shown here is derived from an EMBL/GenBank/DDBJ whole genome shotgun (WGS) entry which is preliminary data.</text>
</comment>
<organism evidence="2 3">
    <name type="scientific">Christensenella minuta</name>
    <dbReference type="NCBI Taxonomy" id="626937"/>
    <lineage>
        <taxon>Bacteria</taxon>
        <taxon>Bacillati</taxon>
        <taxon>Bacillota</taxon>
        <taxon>Clostridia</taxon>
        <taxon>Christensenellales</taxon>
        <taxon>Christensenellaceae</taxon>
        <taxon>Christensenella</taxon>
    </lineage>
</organism>
<dbReference type="Gene3D" id="3.40.190.10">
    <property type="entry name" value="Periplasmic binding protein-like II"/>
    <property type="match status" value="1"/>
</dbReference>
<proteinExistence type="predicted"/>
<dbReference type="Proteomes" id="UP000070366">
    <property type="component" value="Unassembled WGS sequence"/>
</dbReference>
<dbReference type="InterPro" id="IPR006059">
    <property type="entry name" value="SBP"/>
</dbReference>
<evidence type="ECO:0000256" key="1">
    <source>
        <dbReference type="SAM" id="SignalP"/>
    </source>
</evidence>
<evidence type="ECO:0000313" key="2">
    <source>
        <dbReference type="EMBL" id="KXK66483.1"/>
    </source>
</evidence>
<protein>
    <submittedName>
        <fullName evidence="2">ABC transporter, solute-binding protein</fullName>
    </submittedName>
</protein>
<sequence>MNKATRILCAVLAAAAISLFAVQLSCRSALHRENKLVIAVAYDGDNNHIEVQNLKYISRCVEAFQTQYPDIDVEVETISYDTYSNWLYDSLLYGKAPDLFTVLPQDFPILTSLGVLEEIGGTSYEGRIAPAILKTWNRSGVLYAVPYATSPPCLIVNKSLLSPYETPIDDTNFDWFDFYYYCRNYTSDTDGDGTVDTFGVSNMNWRTAVYANGQSLFDLSSLTTDFNNPNVEYSVKLATSMNRLTLEDSNGSFEHNHALIKVTDLAEARYYVKNYPQMDLQILRIPKGPDGPYRTEPYDCCAFGINKNSAAKASAKQFLQHMTLDEALQTEFLSYGYAFPVLKSVQQTEAAAADMEAYIDPQALALLLSESETIPIEFVEYYDLMGIADKEIFQYIQSNIDIESELNGLNGRMTEMFQSTLKSAAVS</sequence>
<dbReference type="PANTHER" id="PTHR43649:SF12">
    <property type="entry name" value="DIACETYLCHITOBIOSE BINDING PROTEIN DASA"/>
    <property type="match status" value="1"/>
</dbReference>
<dbReference type="EMBL" id="LSZW01000041">
    <property type="protein sequence ID" value="KXK66483.1"/>
    <property type="molecule type" value="Genomic_DNA"/>
</dbReference>
<dbReference type="RefSeq" id="WP_066523473.1">
    <property type="nucleotide sequence ID" value="NZ_CABMOF010000019.1"/>
</dbReference>
<dbReference type="SUPFAM" id="SSF53850">
    <property type="entry name" value="Periplasmic binding protein-like II"/>
    <property type="match status" value="1"/>
</dbReference>
<gene>
    <name evidence="2" type="ORF">HMPREF3293_00668</name>
</gene>
<dbReference type="Pfam" id="PF13416">
    <property type="entry name" value="SBP_bac_8"/>
    <property type="match status" value="1"/>
</dbReference>
<feature type="signal peptide" evidence="1">
    <location>
        <begin position="1"/>
        <end position="21"/>
    </location>
</feature>
<accession>A0A136Q733</accession>
<dbReference type="InterPro" id="IPR050490">
    <property type="entry name" value="Bact_solute-bd_prot1"/>
</dbReference>
<dbReference type="AlphaFoldDB" id="A0A136Q733"/>
<evidence type="ECO:0000313" key="3">
    <source>
        <dbReference type="Proteomes" id="UP000070366"/>
    </source>
</evidence>
<keyword evidence="1" id="KW-0732">Signal</keyword>
<dbReference type="PANTHER" id="PTHR43649">
    <property type="entry name" value="ARABINOSE-BINDING PROTEIN-RELATED"/>
    <property type="match status" value="1"/>
</dbReference>
<feature type="chain" id="PRO_5039316720" evidence="1">
    <location>
        <begin position="22"/>
        <end position="427"/>
    </location>
</feature>